<feature type="signal peptide" evidence="2">
    <location>
        <begin position="1"/>
        <end position="21"/>
    </location>
</feature>
<proteinExistence type="predicted"/>
<keyword evidence="4" id="KW-1185">Reference proteome</keyword>
<dbReference type="EMBL" id="JACOME010000004">
    <property type="protein sequence ID" value="MBC3847437.1"/>
    <property type="molecule type" value="Genomic_DNA"/>
</dbReference>
<dbReference type="NCBIfam" id="TIGR01200">
    <property type="entry name" value="GLPGLI"/>
    <property type="match status" value="1"/>
</dbReference>
<feature type="region of interest" description="Disordered" evidence="1">
    <location>
        <begin position="270"/>
        <end position="289"/>
    </location>
</feature>
<evidence type="ECO:0000256" key="1">
    <source>
        <dbReference type="SAM" id="MobiDB-lite"/>
    </source>
</evidence>
<comment type="caution">
    <text evidence="3">The sequence shown here is derived from an EMBL/GenBank/DDBJ whole genome shotgun (WGS) entry which is preliminary data.</text>
</comment>
<protein>
    <submittedName>
        <fullName evidence="3">GLPGLI family protein</fullName>
    </submittedName>
</protein>
<evidence type="ECO:0000313" key="4">
    <source>
        <dbReference type="Proteomes" id="UP000607435"/>
    </source>
</evidence>
<sequence length="289" mass="33244">MNKYKTHLVIMLLLITITTSAQDFQGVATYKTQRKIDIKMDSTQVNNEMQTKMIEMMKKQFQKTYNLTFNKEESLYKEEVSLDKPQTGMGGEFQIVSFGGGGGTDVLYKNTKDQRYADHKDTMGKLFLVKDDLEKIDWKLEADTKYIGEYQCYKATYTKMVEKPRSFSNSVTTIKDEEEKGEDKEPEMIERTVTAWYTPQVPVNNGPAMYQGLPGLILEIHDGKLTIICSKIVLNPEEKISIEEPTKGKTVNQKKYDEIMEKKTKEMMERYAPRKGSRNGESIEIRIGG</sequence>
<dbReference type="Pfam" id="PF09697">
    <property type="entry name" value="Porph_ging"/>
    <property type="match status" value="1"/>
</dbReference>
<dbReference type="InterPro" id="IPR005901">
    <property type="entry name" value="GLPGLI"/>
</dbReference>
<dbReference type="Proteomes" id="UP000607435">
    <property type="component" value="Unassembled WGS sequence"/>
</dbReference>
<gene>
    <name evidence="3" type="ORF">H6H04_13660</name>
</gene>
<organism evidence="3 4">
    <name type="scientific">Winogradskyella echinorum</name>
    <dbReference type="NCBI Taxonomy" id="538189"/>
    <lineage>
        <taxon>Bacteria</taxon>
        <taxon>Pseudomonadati</taxon>
        <taxon>Bacteroidota</taxon>
        <taxon>Flavobacteriia</taxon>
        <taxon>Flavobacteriales</taxon>
        <taxon>Flavobacteriaceae</taxon>
        <taxon>Winogradskyella</taxon>
    </lineage>
</organism>
<name>A0ABR6Y3W4_9FLAO</name>
<accession>A0ABR6Y3W4</accession>
<evidence type="ECO:0000313" key="3">
    <source>
        <dbReference type="EMBL" id="MBC3847437.1"/>
    </source>
</evidence>
<reference evidence="3 4" key="1">
    <citation type="submission" date="2020-08" db="EMBL/GenBank/DDBJ databases">
        <title>Winogradskyella ouciana sp. nov., isolated from the hadal seawater of the Mariana Trench.</title>
        <authorList>
            <person name="He X."/>
        </authorList>
    </citation>
    <scope>NUCLEOTIDE SEQUENCE [LARGE SCALE GENOMIC DNA]</scope>
    <source>
        <strain evidence="3 4">KCTC 22026</strain>
    </source>
</reference>
<dbReference type="RefSeq" id="WP_186846555.1">
    <property type="nucleotide sequence ID" value="NZ_JACOME010000004.1"/>
</dbReference>
<keyword evidence="2" id="KW-0732">Signal</keyword>
<evidence type="ECO:0000256" key="2">
    <source>
        <dbReference type="SAM" id="SignalP"/>
    </source>
</evidence>
<feature type="chain" id="PRO_5047287705" evidence="2">
    <location>
        <begin position="22"/>
        <end position="289"/>
    </location>
</feature>